<evidence type="ECO:0000259" key="2">
    <source>
        <dbReference type="Pfam" id="PF07596"/>
    </source>
</evidence>
<dbReference type="EMBL" id="SIHI01000014">
    <property type="protein sequence ID" value="TWT50123.1"/>
    <property type="molecule type" value="Genomic_DNA"/>
</dbReference>
<keyword evidence="1" id="KW-0812">Transmembrane</keyword>
<keyword evidence="4" id="KW-1185">Reference proteome</keyword>
<dbReference type="AlphaFoldDB" id="A0A5C5WJH5"/>
<sequence>MRRNSIHRSQTRNGFTVVELMVAMGVIGVLLAITIPAVQSARESARRTQCLSHVKQIGLAFHQFEEVYGHFPGAIVNREYWNVQVLPFLEQEKPIIVNGKTMNPVSSREVMACPSDPESTGQEISQSYLMSNGTNAHFRDGFNSNQSNDPISPRDVTDGLSTTIALSERLVSLGGNAQSYIPLDSPQWHHRLMRRTSVFHEDLDAFAEECETRSHLPRFALHNEEEFTTVQTPNRNSCTNGNRNDIRSGTYAAVTVTSLHPGGVNVGMGDGAARFISDAIDRNVWRALGTRNGNEPIPGDSF</sequence>
<evidence type="ECO:0000256" key="1">
    <source>
        <dbReference type="SAM" id="Phobius"/>
    </source>
</evidence>
<dbReference type="InterPro" id="IPR027558">
    <property type="entry name" value="Pre_pil_HX9DG_C"/>
</dbReference>
<dbReference type="Pfam" id="PF07596">
    <property type="entry name" value="SBP_bac_10"/>
    <property type="match status" value="1"/>
</dbReference>
<protein>
    <submittedName>
        <fullName evidence="3">Putative major pilin subunit</fullName>
    </submittedName>
</protein>
<dbReference type="InterPro" id="IPR011453">
    <property type="entry name" value="DUF1559"/>
</dbReference>
<dbReference type="Proteomes" id="UP000317243">
    <property type="component" value="Unassembled WGS sequence"/>
</dbReference>
<dbReference type="SUPFAM" id="SSF54523">
    <property type="entry name" value="Pili subunits"/>
    <property type="match status" value="1"/>
</dbReference>
<accession>A0A5C5WJH5</accession>
<dbReference type="NCBIfam" id="TIGR02532">
    <property type="entry name" value="IV_pilin_GFxxxE"/>
    <property type="match status" value="1"/>
</dbReference>
<reference evidence="3 4" key="1">
    <citation type="submission" date="2019-02" db="EMBL/GenBank/DDBJ databases">
        <title>Deep-cultivation of Planctomycetes and their phenomic and genomic characterization uncovers novel biology.</title>
        <authorList>
            <person name="Wiegand S."/>
            <person name="Jogler M."/>
            <person name="Boedeker C."/>
            <person name="Pinto D."/>
            <person name="Vollmers J."/>
            <person name="Rivas-Marin E."/>
            <person name="Kohn T."/>
            <person name="Peeters S.H."/>
            <person name="Heuer A."/>
            <person name="Rast P."/>
            <person name="Oberbeckmann S."/>
            <person name="Bunk B."/>
            <person name="Jeske O."/>
            <person name="Meyerdierks A."/>
            <person name="Storesund J.E."/>
            <person name="Kallscheuer N."/>
            <person name="Luecker S."/>
            <person name="Lage O.M."/>
            <person name="Pohl T."/>
            <person name="Merkel B.J."/>
            <person name="Hornburger P."/>
            <person name="Mueller R.-W."/>
            <person name="Bruemmer F."/>
            <person name="Labrenz M."/>
            <person name="Spormann A.M."/>
            <person name="Op Den Camp H."/>
            <person name="Overmann J."/>
            <person name="Amann R."/>
            <person name="Jetten M.S.M."/>
            <person name="Mascher T."/>
            <person name="Medema M.H."/>
            <person name="Devos D.P."/>
            <person name="Kaster A.-K."/>
            <person name="Ovreas L."/>
            <person name="Rohde M."/>
            <person name="Galperin M.Y."/>
            <person name="Jogler C."/>
        </authorList>
    </citation>
    <scope>NUCLEOTIDE SEQUENCE [LARGE SCALE GENOMIC DNA]</scope>
    <source>
        <strain evidence="3 4">KOR42</strain>
    </source>
</reference>
<dbReference type="InterPro" id="IPR012902">
    <property type="entry name" value="N_methyl_site"/>
</dbReference>
<dbReference type="InterPro" id="IPR045584">
    <property type="entry name" value="Pilin-like"/>
</dbReference>
<dbReference type="RefSeq" id="WP_146511106.1">
    <property type="nucleotide sequence ID" value="NZ_SIHI01000014.1"/>
</dbReference>
<dbReference type="PANTHER" id="PTHR30093">
    <property type="entry name" value="GENERAL SECRETION PATHWAY PROTEIN G"/>
    <property type="match status" value="1"/>
</dbReference>
<dbReference type="OrthoDB" id="283868at2"/>
<dbReference type="Pfam" id="PF07963">
    <property type="entry name" value="N_methyl"/>
    <property type="match status" value="1"/>
</dbReference>
<organism evidence="3 4">
    <name type="scientific">Thalassoglobus neptunius</name>
    <dbReference type="NCBI Taxonomy" id="1938619"/>
    <lineage>
        <taxon>Bacteria</taxon>
        <taxon>Pseudomonadati</taxon>
        <taxon>Planctomycetota</taxon>
        <taxon>Planctomycetia</taxon>
        <taxon>Planctomycetales</taxon>
        <taxon>Planctomycetaceae</taxon>
        <taxon>Thalassoglobus</taxon>
    </lineage>
</organism>
<keyword evidence="1" id="KW-0472">Membrane</keyword>
<feature type="transmembrane region" description="Helical" evidence="1">
    <location>
        <begin position="20"/>
        <end position="38"/>
    </location>
</feature>
<comment type="caution">
    <text evidence="3">The sequence shown here is derived from an EMBL/GenBank/DDBJ whole genome shotgun (WGS) entry which is preliminary data.</text>
</comment>
<keyword evidence="1" id="KW-1133">Transmembrane helix</keyword>
<dbReference type="NCBIfam" id="TIGR04294">
    <property type="entry name" value="pre_pil_HX9DG"/>
    <property type="match status" value="1"/>
</dbReference>
<gene>
    <name evidence="3" type="ORF">KOR42_36700</name>
</gene>
<dbReference type="Gene3D" id="3.30.700.10">
    <property type="entry name" value="Glycoprotein, Type 4 Pilin"/>
    <property type="match status" value="1"/>
</dbReference>
<evidence type="ECO:0000313" key="4">
    <source>
        <dbReference type="Proteomes" id="UP000317243"/>
    </source>
</evidence>
<name>A0A5C5WJH5_9PLAN</name>
<feature type="domain" description="DUF1559" evidence="2">
    <location>
        <begin position="39"/>
        <end position="282"/>
    </location>
</feature>
<evidence type="ECO:0000313" key="3">
    <source>
        <dbReference type="EMBL" id="TWT50123.1"/>
    </source>
</evidence>
<proteinExistence type="predicted"/>
<dbReference type="PANTHER" id="PTHR30093:SF2">
    <property type="entry name" value="TYPE II SECRETION SYSTEM PROTEIN H"/>
    <property type="match status" value="1"/>
</dbReference>